<dbReference type="GO" id="GO:0016746">
    <property type="term" value="F:acyltransferase activity"/>
    <property type="evidence" value="ECO:0007669"/>
    <property type="project" value="UniProtKB-KW"/>
</dbReference>
<dbReference type="AlphaFoldDB" id="A0A4R3Y975"/>
<feature type="transmembrane region" description="Helical" evidence="14">
    <location>
        <begin position="425"/>
        <end position="444"/>
    </location>
</feature>
<feature type="transmembrane region" description="Helical" evidence="14">
    <location>
        <begin position="60"/>
        <end position="77"/>
    </location>
</feature>
<comment type="subcellular location">
    <subcellularLocation>
        <location evidence="1">Cell membrane</location>
        <topology evidence="1">Multi-pass membrane protein</topology>
    </subcellularLocation>
</comment>
<evidence type="ECO:0000256" key="11">
    <source>
        <dbReference type="ARBA" id="ARBA00023315"/>
    </source>
</evidence>
<evidence type="ECO:0000256" key="5">
    <source>
        <dbReference type="ARBA" id="ARBA00022475"/>
    </source>
</evidence>
<accession>A0A4R3Y975</accession>
<feature type="transmembrane region" description="Helical" evidence="14">
    <location>
        <begin position="200"/>
        <end position="222"/>
    </location>
</feature>
<dbReference type="GO" id="GO:0042121">
    <property type="term" value="P:alginic acid biosynthetic process"/>
    <property type="evidence" value="ECO:0007669"/>
    <property type="project" value="UniProtKB-KW"/>
</dbReference>
<comment type="similarity">
    <text evidence="3 13">Belongs to the membrane-bound acyltransferase family.</text>
</comment>
<feature type="transmembrane region" description="Helical" evidence="14">
    <location>
        <begin position="163"/>
        <end position="180"/>
    </location>
</feature>
<keyword evidence="11 13" id="KW-0012">Acyltransferase</keyword>
<keyword evidence="9 14" id="KW-1133">Transmembrane helix</keyword>
<evidence type="ECO:0000313" key="16">
    <source>
        <dbReference type="Proteomes" id="UP000295367"/>
    </source>
</evidence>
<dbReference type="InterPro" id="IPR024194">
    <property type="entry name" value="Ac/AlaTfrase_AlgI/DltB"/>
</dbReference>
<dbReference type="PIRSF" id="PIRSF016636">
    <property type="entry name" value="AlgI_DltB"/>
    <property type="match status" value="1"/>
</dbReference>
<name>A0A4R3Y975_9PROT</name>
<feature type="transmembrane region" description="Helical" evidence="14">
    <location>
        <begin position="371"/>
        <end position="395"/>
    </location>
</feature>
<evidence type="ECO:0000256" key="4">
    <source>
        <dbReference type="ARBA" id="ARBA00016084"/>
    </source>
</evidence>
<dbReference type="Proteomes" id="UP000295367">
    <property type="component" value="Unassembled WGS sequence"/>
</dbReference>
<evidence type="ECO:0000256" key="13">
    <source>
        <dbReference type="PIRNR" id="PIRNR016636"/>
    </source>
</evidence>
<dbReference type="InterPro" id="IPR051085">
    <property type="entry name" value="MB_O-acyltransferase"/>
</dbReference>
<keyword evidence="6 13" id="KW-0808">Transferase</keyword>
<evidence type="ECO:0000256" key="8">
    <source>
        <dbReference type="ARBA" id="ARBA00022841"/>
    </source>
</evidence>
<comment type="pathway">
    <text evidence="2">Glycan biosynthesis; alginate biosynthesis.</text>
</comment>
<gene>
    <name evidence="15" type="ORF">EDC63_10498</name>
</gene>
<evidence type="ECO:0000256" key="1">
    <source>
        <dbReference type="ARBA" id="ARBA00004651"/>
    </source>
</evidence>
<dbReference type="InterPro" id="IPR028362">
    <property type="entry name" value="AlgI"/>
</dbReference>
<evidence type="ECO:0000313" key="15">
    <source>
        <dbReference type="EMBL" id="TCV88141.1"/>
    </source>
</evidence>
<dbReference type="RefSeq" id="WP_223248209.1">
    <property type="nucleotide sequence ID" value="NZ_BHVT01000019.1"/>
</dbReference>
<feature type="transmembrane region" description="Helical" evidence="14">
    <location>
        <begin position="12"/>
        <end position="32"/>
    </location>
</feature>
<dbReference type="PANTHER" id="PTHR13285">
    <property type="entry name" value="ACYLTRANSFERASE"/>
    <property type="match status" value="1"/>
</dbReference>
<dbReference type="EMBL" id="SMCO01000004">
    <property type="protein sequence ID" value="TCV88141.1"/>
    <property type="molecule type" value="Genomic_DNA"/>
</dbReference>
<organism evidence="15 16">
    <name type="scientific">Sulfurirhabdus autotrophica</name>
    <dbReference type="NCBI Taxonomy" id="1706046"/>
    <lineage>
        <taxon>Bacteria</taxon>
        <taxon>Pseudomonadati</taxon>
        <taxon>Pseudomonadota</taxon>
        <taxon>Betaproteobacteria</taxon>
        <taxon>Nitrosomonadales</taxon>
        <taxon>Sulfuricellaceae</taxon>
        <taxon>Sulfurirhabdus</taxon>
    </lineage>
</organism>
<dbReference type="InterPro" id="IPR004299">
    <property type="entry name" value="MBOAT_fam"/>
</dbReference>
<feature type="transmembrane region" description="Helical" evidence="14">
    <location>
        <begin position="89"/>
        <end position="115"/>
    </location>
</feature>
<keyword evidence="5 13" id="KW-1003">Cell membrane</keyword>
<evidence type="ECO:0000256" key="10">
    <source>
        <dbReference type="ARBA" id="ARBA00023136"/>
    </source>
</evidence>
<evidence type="ECO:0000256" key="14">
    <source>
        <dbReference type="SAM" id="Phobius"/>
    </source>
</evidence>
<dbReference type="PIRSF" id="PIRSF500217">
    <property type="entry name" value="AlgI"/>
    <property type="match status" value="1"/>
</dbReference>
<comment type="caution">
    <text evidence="15">The sequence shown here is derived from an EMBL/GenBank/DDBJ whole genome shotgun (WGS) entry which is preliminary data.</text>
</comment>
<feature type="transmembrane region" description="Helical" evidence="14">
    <location>
        <begin position="323"/>
        <end position="351"/>
    </location>
</feature>
<evidence type="ECO:0000256" key="9">
    <source>
        <dbReference type="ARBA" id="ARBA00022989"/>
    </source>
</evidence>
<keyword evidence="10 13" id="KW-0472">Membrane</keyword>
<keyword evidence="8" id="KW-0016">Alginate biosynthesis</keyword>
<sequence length="489" mass="55906">MELVECRGTAQVIFSSFNFFIFFAAFFALYAAATSYRQRAAILLLASIIFYASWKPAYLVLLFTSLGINYLIYSALFRSRKLSTLVLGLALNLTLLGAMKYLVLMVETWFAGLAFLNGTTPQHAPDWIHWALPLGISFYTFHMLSVMIDVYRGDWTRHIRFRIWVLYVTFFPHMIAGPILRASELVDQLESLKPLRAEDVRLGALIFLGGLIKKVLFADNLADLTDFLFAHPDQLGFVTAWAASIAFGLQIYFDFSGYSEMAIGMACAMGIILPRNFLYPYISRNPQEFWRRWHMTLSRWLRDYLYISLGGSRCSPIRTHANILITMLLGGLWHGANWTFVFWGFLHGMYLVGHRLLIKFYEYLHLPNSPIWSKALSLAGWPVTMALVSFTWVFFRAPGFTEAWTISAAMLGIGVTSVAEPVLRTFVWIGLGLATLAALIEPFLVQLLERSYTRWWSTPWPIRSLAYFGIAMLLIMFGGSTQKFIYFDF</sequence>
<proteinExistence type="inferred from homology"/>
<keyword evidence="16" id="KW-1185">Reference proteome</keyword>
<protein>
    <recommendedName>
        <fullName evidence="4">Probable alginate O-acetylase AlgI</fullName>
    </recommendedName>
    <alternativeName>
        <fullName evidence="12">Alginate biosynthesis protein AlgI</fullName>
    </alternativeName>
</protein>
<keyword evidence="7 14" id="KW-0812">Transmembrane</keyword>
<dbReference type="GO" id="GO:0005886">
    <property type="term" value="C:plasma membrane"/>
    <property type="evidence" value="ECO:0007669"/>
    <property type="project" value="UniProtKB-SubCell"/>
</dbReference>
<dbReference type="PANTHER" id="PTHR13285:SF23">
    <property type="entry name" value="TEICHOIC ACID D-ALANYLTRANSFERASE"/>
    <property type="match status" value="1"/>
</dbReference>
<feature type="transmembrane region" description="Helical" evidence="14">
    <location>
        <begin position="127"/>
        <end position="151"/>
    </location>
</feature>
<evidence type="ECO:0000256" key="12">
    <source>
        <dbReference type="ARBA" id="ARBA00031030"/>
    </source>
</evidence>
<evidence type="ECO:0000256" key="6">
    <source>
        <dbReference type="ARBA" id="ARBA00022679"/>
    </source>
</evidence>
<dbReference type="Pfam" id="PF03062">
    <property type="entry name" value="MBOAT"/>
    <property type="match status" value="1"/>
</dbReference>
<reference evidence="15 16" key="1">
    <citation type="submission" date="2019-03" db="EMBL/GenBank/DDBJ databases">
        <title>Genomic Encyclopedia of Type Strains, Phase IV (KMG-IV): sequencing the most valuable type-strain genomes for metagenomic binning, comparative biology and taxonomic classification.</title>
        <authorList>
            <person name="Goeker M."/>
        </authorList>
    </citation>
    <scope>NUCLEOTIDE SEQUENCE [LARGE SCALE GENOMIC DNA]</scope>
    <source>
        <strain evidence="15 16">DSM 100309</strain>
    </source>
</reference>
<evidence type="ECO:0000256" key="7">
    <source>
        <dbReference type="ARBA" id="ARBA00022692"/>
    </source>
</evidence>
<evidence type="ECO:0000256" key="3">
    <source>
        <dbReference type="ARBA" id="ARBA00010323"/>
    </source>
</evidence>
<feature type="transmembrane region" description="Helical" evidence="14">
    <location>
        <begin position="261"/>
        <end position="282"/>
    </location>
</feature>
<evidence type="ECO:0000256" key="2">
    <source>
        <dbReference type="ARBA" id="ARBA00005182"/>
    </source>
</evidence>
<feature type="transmembrane region" description="Helical" evidence="14">
    <location>
        <begin position="234"/>
        <end position="255"/>
    </location>
</feature>
<feature type="transmembrane region" description="Helical" evidence="14">
    <location>
        <begin position="465"/>
        <end position="486"/>
    </location>
</feature>